<sequence>MEGGDDELAGRRWLEDGRRRRGTERGAEEARPAVATRRREQRRRSPGRRIEDGSRVALCRSLLQSRLLAEKIDMPNRGMYQID</sequence>
<reference evidence="2 3" key="1">
    <citation type="submission" date="2024-04" db="EMBL/GenBank/DDBJ databases">
        <authorList>
            <person name="Fracassetti M."/>
        </authorList>
    </citation>
    <scope>NUCLEOTIDE SEQUENCE [LARGE SCALE GENOMIC DNA]</scope>
</reference>
<dbReference type="EMBL" id="OZ034819">
    <property type="protein sequence ID" value="CAL1395573.1"/>
    <property type="molecule type" value="Genomic_DNA"/>
</dbReference>
<dbReference type="Proteomes" id="UP001497516">
    <property type="component" value="Chromosome 6"/>
</dbReference>
<evidence type="ECO:0000313" key="2">
    <source>
        <dbReference type="EMBL" id="CAL1395573.1"/>
    </source>
</evidence>
<name>A0AAV2FCY7_9ROSI</name>
<dbReference type="AlphaFoldDB" id="A0AAV2FCY7"/>
<keyword evidence="3" id="KW-1185">Reference proteome</keyword>
<accession>A0AAV2FCY7</accession>
<protein>
    <submittedName>
        <fullName evidence="2">Uncharacterized protein</fullName>
    </submittedName>
</protein>
<organism evidence="2 3">
    <name type="scientific">Linum trigynum</name>
    <dbReference type="NCBI Taxonomy" id="586398"/>
    <lineage>
        <taxon>Eukaryota</taxon>
        <taxon>Viridiplantae</taxon>
        <taxon>Streptophyta</taxon>
        <taxon>Embryophyta</taxon>
        <taxon>Tracheophyta</taxon>
        <taxon>Spermatophyta</taxon>
        <taxon>Magnoliopsida</taxon>
        <taxon>eudicotyledons</taxon>
        <taxon>Gunneridae</taxon>
        <taxon>Pentapetalae</taxon>
        <taxon>rosids</taxon>
        <taxon>fabids</taxon>
        <taxon>Malpighiales</taxon>
        <taxon>Linaceae</taxon>
        <taxon>Linum</taxon>
    </lineage>
</organism>
<feature type="region of interest" description="Disordered" evidence="1">
    <location>
        <begin position="1"/>
        <end position="51"/>
    </location>
</feature>
<evidence type="ECO:0000256" key="1">
    <source>
        <dbReference type="SAM" id="MobiDB-lite"/>
    </source>
</evidence>
<feature type="compositionally biased region" description="Basic and acidic residues" evidence="1">
    <location>
        <begin position="8"/>
        <end position="31"/>
    </location>
</feature>
<evidence type="ECO:0000313" key="3">
    <source>
        <dbReference type="Proteomes" id="UP001497516"/>
    </source>
</evidence>
<proteinExistence type="predicted"/>
<gene>
    <name evidence="2" type="ORF">LTRI10_LOCUS35998</name>
</gene>